<accession>A0ABW3RID9</accession>
<dbReference type="InterPro" id="IPR006054">
    <property type="entry name" value="DnaQ"/>
</dbReference>
<dbReference type="SMART" id="SM00465">
    <property type="entry name" value="GIYc"/>
    <property type="match status" value="1"/>
</dbReference>
<dbReference type="PANTHER" id="PTHR30231">
    <property type="entry name" value="DNA POLYMERASE III SUBUNIT EPSILON"/>
    <property type="match status" value="1"/>
</dbReference>
<dbReference type="InterPro" id="IPR013520">
    <property type="entry name" value="Ribonucl_H"/>
</dbReference>
<dbReference type="Gene3D" id="3.30.420.10">
    <property type="entry name" value="Ribonuclease H-like superfamily/Ribonuclease H"/>
    <property type="match status" value="1"/>
</dbReference>
<name>A0ABW3RID9_9SPHI</name>
<dbReference type="RefSeq" id="WP_380894849.1">
    <property type="nucleotide sequence ID" value="NZ_JBHTKY010000004.1"/>
</dbReference>
<evidence type="ECO:0000313" key="2">
    <source>
        <dbReference type="EMBL" id="MFD1164834.1"/>
    </source>
</evidence>
<dbReference type="Pfam" id="PF01541">
    <property type="entry name" value="GIY-YIG"/>
    <property type="match status" value="1"/>
</dbReference>
<keyword evidence="2" id="KW-0269">Exonuclease</keyword>
<dbReference type="InterPro" id="IPR000305">
    <property type="entry name" value="GIY-YIG_endonuc"/>
</dbReference>
<dbReference type="NCBIfam" id="TIGR00573">
    <property type="entry name" value="dnaq"/>
    <property type="match status" value="1"/>
</dbReference>
<keyword evidence="2" id="KW-0540">Nuclease</keyword>
<dbReference type="InterPro" id="IPR047296">
    <property type="entry name" value="GIY-YIG_UvrC_Cho"/>
</dbReference>
<organism evidence="2 3">
    <name type="scientific">Sphingobacterium daejeonense</name>
    <dbReference type="NCBI Taxonomy" id="371142"/>
    <lineage>
        <taxon>Bacteria</taxon>
        <taxon>Pseudomonadati</taxon>
        <taxon>Bacteroidota</taxon>
        <taxon>Sphingobacteriia</taxon>
        <taxon>Sphingobacteriales</taxon>
        <taxon>Sphingobacteriaceae</taxon>
        <taxon>Sphingobacterium</taxon>
    </lineage>
</organism>
<keyword evidence="2" id="KW-0378">Hydrolase</keyword>
<dbReference type="Pfam" id="PF00929">
    <property type="entry name" value="RNase_T"/>
    <property type="match status" value="1"/>
</dbReference>
<dbReference type="Gene3D" id="3.40.1440.10">
    <property type="entry name" value="GIY-YIG endonuclease"/>
    <property type="match status" value="1"/>
</dbReference>
<dbReference type="CDD" id="cd06127">
    <property type="entry name" value="DEDDh"/>
    <property type="match status" value="1"/>
</dbReference>
<evidence type="ECO:0000259" key="1">
    <source>
        <dbReference type="PROSITE" id="PS50164"/>
    </source>
</evidence>
<dbReference type="PANTHER" id="PTHR30231:SF41">
    <property type="entry name" value="DNA POLYMERASE III SUBUNIT EPSILON"/>
    <property type="match status" value="1"/>
</dbReference>
<dbReference type="InterPro" id="IPR035901">
    <property type="entry name" value="GIY-YIG_endonuc_sf"/>
</dbReference>
<dbReference type="Proteomes" id="UP001597205">
    <property type="component" value="Unassembled WGS sequence"/>
</dbReference>
<dbReference type="InterPro" id="IPR012337">
    <property type="entry name" value="RNaseH-like_sf"/>
</dbReference>
<dbReference type="PROSITE" id="PS50164">
    <property type="entry name" value="GIY_YIG"/>
    <property type="match status" value="1"/>
</dbReference>
<feature type="domain" description="GIY-YIG" evidence="1">
    <location>
        <begin position="200"/>
        <end position="278"/>
    </location>
</feature>
<dbReference type="EMBL" id="JBHTKY010000004">
    <property type="protein sequence ID" value="MFD1164834.1"/>
    <property type="molecule type" value="Genomic_DNA"/>
</dbReference>
<dbReference type="InterPro" id="IPR036397">
    <property type="entry name" value="RNaseH_sf"/>
</dbReference>
<keyword evidence="3" id="KW-1185">Reference proteome</keyword>
<gene>
    <name evidence="2" type="ORF">ACFQ2C_04350</name>
</gene>
<proteinExistence type="predicted"/>
<dbReference type="CDD" id="cd10434">
    <property type="entry name" value="GIY-YIG_UvrC_Cho"/>
    <property type="match status" value="1"/>
</dbReference>
<comment type="caution">
    <text evidence="2">The sequence shown here is derived from an EMBL/GenBank/DDBJ whole genome shotgun (WGS) entry which is preliminary data.</text>
</comment>
<evidence type="ECO:0000313" key="3">
    <source>
        <dbReference type="Proteomes" id="UP001597205"/>
    </source>
</evidence>
<dbReference type="SMART" id="SM00479">
    <property type="entry name" value="EXOIII"/>
    <property type="match status" value="1"/>
</dbReference>
<reference evidence="3" key="1">
    <citation type="journal article" date="2019" name="Int. J. Syst. Evol. Microbiol.">
        <title>The Global Catalogue of Microorganisms (GCM) 10K type strain sequencing project: providing services to taxonomists for standard genome sequencing and annotation.</title>
        <authorList>
            <consortium name="The Broad Institute Genomics Platform"/>
            <consortium name="The Broad Institute Genome Sequencing Center for Infectious Disease"/>
            <person name="Wu L."/>
            <person name="Ma J."/>
        </authorList>
    </citation>
    <scope>NUCLEOTIDE SEQUENCE [LARGE SCALE GENOMIC DNA]</scope>
    <source>
        <strain evidence="3">CCUG 52468</strain>
    </source>
</reference>
<sequence length="472" mass="54378">MKSPTFAIVDIETTGGFASASQITEIAIFIFDGKKIIDEYSTLINPEQPIPFHIQALTGITDEMVKDAPVFDDVAEDIYHLLNNRVFVAHNVHFDYSFVQASLKNSGYDWKASRLCTVRLSRKIFPGFTSYSLGKLCQSVGIEIQDRHRARGDAQATVTLFQKIFLSDTENIIQKTIQVKAKEQRIPTHIPSELINNLPTTAGVYLFKNSASKIIYVGKANNIKKRVISHFTGNNTGQRRQRFINEICDIDFEETGTELMAFLKECHLIKKIWPIYNRALKKYEPKYGLLDYEDQNGYIRLSICQVRKNVRPIYFFGSVHDSTQFLLKLIKDSELDLRLCSFFANPTALKEVRDFTAREDLPQVEEYNNKVTQAIESLTEQKRSFVIIDKGRENTEKSYVYFKDNKVHALGFIDNELEFDDIEDLITQDNLVVHNFYMNHLVESFARLYPNKVMHLKGLPLEVDSPVDDFIY</sequence>
<dbReference type="SUPFAM" id="SSF53098">
    <property type="entry name" value="Ribonuclease H-like"/>
    <property type="match status" value="1"/>
</dbReference>
<protein>
    <submittedName>
        <fullName evidence="2">Exonuclease domain-containing protein</fullName>
    </submittedName>
</protein>
<dbReference type="GO" id="GO:0004527">
    <property type="term" value="F:exonuclease activity"/>
    <property type="evidence" value="ECO:0007669"/>
    <property type="project" value="UniProtKB-KW"/>
</dbReference>